<dbReference type="EMBL" id="JAKNID010000039">
    <property type="protein sequence ID" value="MCG4565589.1"/>
    <property type="molecule type" value="Genomic_DNA"/>
</dbReference>
<keyword evidence="2" id="KW-0645">Protease</keyword>
<dbReference type="Proteomes" id="UP001108123">
    <property type="component" value="Unassembled WGS sequence"/>
</dbReference>
<sequence length="198" mass="21847">MNLHSSVKKKTVDSKSPYAISSFADLVYEQLLDKYVNQYKELVILCIGSDRSTGDALGPLVGYKLEPIISLYKDTYVLGTLEEPVHAKNLKEKIDYIYKNFSNPFVIAIDASLGRVDRIGYLNIKDGPLSPGLGVNKILPKIGNISITGIVNVGGVMEYVVLQNTRLSLVMKMAEIISKSIHISLLKIIKSEEGKDIS</sequence>
<gene>
    <name evidence="2" type="primary">yyaC</name>
    <name evidence="2" type="ORF">FYJ27_11030</name>
    <name evidence="1" type="ORF">L0P62_09015</name>
</gene>
<dbReference type="SUPFAM" id="SSF53163">
    <property type="entry name" value="HybD-like"/>
    <property type="match status" value="1"/>
</dbReference>
<dbReference type="InterPro" id="IPR009665">
    <property type="entry name" value="YyaC"/>
</dbReference>
<reference evidence="2 3" key="1">
    <citation type="submission" date="2019-08" db="EMBL/GenBank/DDBJ databases">
        <title>In-depth cultivation of the pig gut microbiome towards novel bacterial diversity and tailored functional studies.</title>
        <authorList>
            <person name="Wylensek D."/>
            <person name="Hitch T.C.A."/>
            <person name="Clavel T."/>
        </authorList>
    </citation>
    <scope>NUCLEOTIDE SEQUENCE [LARGE SCALE GENOMIC DNA]</scope>
    <source>
        <strain evidence="2 3">Med78-601-WT-4W-RMD-3</strain>
    </source>
</reference>
<dbReference type="Proteomes" id="UP000462760">
    <property type="component" value="Unassembled WGS sequence"/>
</dbReference>
<proteinExistence type="predicted"/>
<evidence type="ECO:0000313" key="4">
    <source>
        <dbReference type="Proteomes" id="UP001108123"/>
    </source>
</evidence>
<dbReference type="EMBL" id="VULR01000019">
    <property type="protein sequence ID" value="MSS44238.1"/>
    <property type="molecule type" value="Genomic_DNA"/>
</dbReference>
<name>A0A844FK18_9FIRM</name>
<evidence type="ECO:0000313" key="1">
    <source>
        <dbReference type="EMBL" id="MCG4565589.1"/>
    </source>
</evidence>
<keyword evidence="4" id="KW-1185">Reference proteome</keyword>
<dbReference type="GO" id="GO:0006508">
    <property type="term" value="P:proteolysis"/>
    <property type="evidence" value="ECO:0007669"/>
    <property type="project" value="UniProtKB-KW"/>
</dbReference>
<evidence type="ECO:0000313" key="2">
    <source>
        <dbReference type="EMBL" id="MSS44238.1"/>
    </source>
</evidence>
<accession>A0A844FK18</accession>
<dbReference type="OrthoDB" id="9815953at2"/>
<evidence type="ECO:0000313" key="3">
    <source>
        <dbReference type="Proteomes" id="UP000462760"/>
    </source>
</evidence>
<dbReference type="InterPro" id="IPR023430">
    <property type="entry name" value="Pept_HybD-like_dom_sf"/>
</dbReference>
<keyword evidence="2" id="KW-0378">Hydrolase</keyword>
<reference evidence="1" key="2">
    <citation type="submission" date="2022-01" db="EMBL/GenBank/DDBJ databases">
        <title>Collection of gut derived symbiotic bacterial strains cultured from healthy donors.</title>
        <authorList>
            <person name="Lin H."/>
            <person name="Kohout C."/>
            <person name="Waligurski E."/>
            <person name="Pamer E.G."/>
        </authorList>
    </citation>
    <scope>NUCLEOTIDE SEQUENCE</scope>
    <source>
        <strain evidence="1">MSK.14.39</strain>
    </source>
</reference>
<dbReference type="NCBIfam" id="TIGR02841">
    <property type="entry name" value="spore_YyaC"/>
    <property type="match status" value="1"/>
</dbReference>
<dbReference type="AlphaFoldDB" id="A0A844FK18"/>
<organism evidence="2 3">
    <name type="scientific">Anaerosalibacter bizertensis</name>
    <dbReference type="NCBI Taxonomy" id="932217"/>
    <lineage>
        <taxon>Bacteria</taxon>
        <taxon>Bacillati</taxon>
        <taxon>Bacillota</taxon>
        <taxon>Tissierellia</taxon>
        <taxon>Tissierellales</taxon>
        <taxon>Sporanaerobacteraceae</taxon>
        <taxon>Anaerosalibacter</taxon>
    </lineage>
</organism>
<dbReference type="GO" id="GO:0008233">
    <property type="term" value="F:peptidase activity"/>
    <property type="evidence" value="ECO:0007669"/>
    <property type="project" value="UniProtKB-KW"/>
</dbReference>
<dbReference type="Pfam" id="PF06866">
    <property type="entry name" value="DUF1256"/>
    <property type="match status" value="1"/>
</dbReference>
<dbReference type="RefSeq" id="WP_154484907.1">
    <property type="nucleotide sequence ID" value="NZ_JAJBNW010000132.1"/>
</dbReference>
<protein>
    <submittedName>
        <fullName evidence="2">Spore protease YyaC</fullName>
    </submittedName>
</protein>
<comment type="caution">
    <text evidence="2">The sequence shown here is derived from an EMBL/GenBank/DDBJ whole genome shotgun (WGS) entry which is preliminary data.</text>
</comment>